<dbReference type="Proteomes" id="UP000821866">
    <property type="component" value="Chromosome 7"/>
</dbReference>
<organism evidence="1 2">
    <name type="scientific">Rhipicephalus microplus</name>
    <name type="common">Cattle tick</name>
    <name type="synonym">Boophilus microplus</name>
    <dbReference type="NCBI Taxonomy" id="6941"/>
    <lineage>
        <taxon>Eukaryota</taxon>
        <taxon>Metazoa</taxon>
        <taxon>Ecdysozoa</taxon>
        <taxon>Arthropoda</taxon>
        <taxon>Chelicerata</taxon>
        <taxon>Arachnida</taxon>
        <taxon>Acari</taxon>
        <taxon>Parasitiformes</taxon>
        <taxon>Ixodida</taxon>
        <taxon>Ixodoidea</taxon>
        <taxon>Ixodidae</taxon>
        <taxon>Rhipicephalinae</taxon>
        <taxon>Rhipicephalus</taxon>
        <taxon>Boophilus</taxon>
    </lineage>
</organism>
<reference evidence="1" key="1">
    <citation type="journal article" date="2020" name="Cell">
        <title>Large-Scale Comparative Analyses of Tick Genomes Elucidate Their Genetic Diversity and Vector Capacities.</title>
        <authorList>
            <consortium name="Tick Genome and Microbiome Consortium (TIGMIC)"/>
            <person name="Jia N."/>
            <person name="Wang J."/>
            <person name="Shi W."/>
            <person name="Du L."/>
            <person name="Sun Y."/>
            <person name="Zhan W."/>
            <person name="Jiang J.F."/>
            <person name="Wang Q."/>
            <person name="Zhang B."/>
            <person name="Ji P."/>
            <person name="Bell-Sakyi L."/>
            <person name="Cui X.M."/>
            <person name="Yuan T.T."/>
            <person name="Jiang B.G."/>
            <person name="Yang W.F."/>
            <person name="Lam T.T."/>
            <person name="Chang Q.C."/>
            <person name="Ding S.J."/>
            <person name="Wang X.J."/>
            <person name="Zhu J.G."/>
            <person name="Ruan X.D."/>
            <person name="Zhao L."/>
            <person name="Wei J.T."/>
            <person name="Ye R.Z."/>
            <person name="Que T.C."/>
            <person name="Du C.H."/>
            <person name="Zhou Y.H."/>
            <person name="Cheng J.X."/>
            <person name="Dai P.F."/>
            <person name="Guo W.B."/>
            <person name="Han X.H."/>
            <person name="Huang E.J."/>
            <person name="Li L.F."/>
            <person name="Wei W."/>
            <person name="Gao Y.C."/>
            <person name="Liu J.Z."/>
            <person name="Shao H.Z."/>
            <person name="Wang X."/>
            <person name="Wang C.C."/>
            <person name="Yang T.C."/>
            <person name="Huo Q.B."/>
            <person name="Li W."/>
            <person name="Chen H.Y."/>
            <person name="Chen S.E."/>
            <person name="Zhou L.G."/>
            <person name="Ni X.B."/>
            <person name="Tian J.H."/>
            <person name="Sheng Y."/>
            <person name="Liu T."/>
            <person name="Pan Y.S."/>
            <person name="Xia L.Y."/>
            <person name="Li J."/>
            <person name="Zhao F."/>
            <person name="Cao W.C."/>
        </authorList>
    </citation>
    <scope>NUCLEOTIDE SEQUENCE</scope>
    <source>
        <strain evidence="1">Rmic-2018</strain>
    </source>
</reference>
<gene>
    <name evidence="1" type="ORF">HPB51_025655</name>
</gene>
<protein>
    <submittedName>
        <fullName evidence="1">Uncharacterized protein</fullName>
    </submittedName>
</protein>
<dbReference type="AlphaFoldDB" id="A0A9J6DKU3"/>
<comment type="caution">
    <text evidence="1">The sequence shown here is derived from an EMBL/GenBank/DDBJ whole genome shotgun (WGS) entry which is preliminary data.</text>
</comment>
<dbReference type="EMBL" id="JABSTU010000009">
    <property type="protein sequence ID" value="KAH8022558.1"/>
    <property type="molecule type" value="Genomic_DNA"/>
</dbReference>
<proteinExistence type="predicted"/>
<name>A0A9J6DKU3_RHIMP</name>
<accession>A0A9J6DKU3</accession>
<reference evidence="1" key="2">
    <citation type="submission" date="2021-09" db="EMBL/GenBank/DDBJ databases">
        <authorList>
            <person name="Jia N."/>
            <person name="Wang J."/>
            <person name="Shi W."/>
            <person name="Du L."/>
            <person name="Sun Y."/>
            <person name="Zhan W."/>
            <person name="Jiang J."/>
            <person name="Wang Q."/>
            <person name="Zhang B."/>
            <person name="Ji P."/>
            <person name="Sakyi L.B."/>
            <person name="Cui X."/>
            <person name="Yuan T."/>
            <person name="Jiang B."/>
            <person name="Yang W."/>
            <person name="Lam T.T.-Y."/>
            <person name="Chang Q."/>
            <person name="Ding S."/>
            <person name="Wang X."/>
            <person name="Zhu J."/>
            <person name="Ruan X."/>
            <person name="Zhao L."/>
            <person name="Wei J."/>
            <person name="Que T."/>
            <person name="Du C."/>
            <person name="Cheng J."/>
            <person name="Dai P."/>
            <person name="Han X."/>
            <person name="Huang E."/>
            <person name="Gao Y."/>
            <person name="Liu J."/>
            <person name="Shao H."/>
            <person name="Ye R."/>
            <person name="Li L."/>
            <person name="Wei W."/>
            <person name="Wang X."/>
            <person name="Wang C."/>
            <person name="Huo Q."/>
            <person name="Li W."/>
            <person name="Guo W."/>
            <person name="Chen H."/>
            <person name="Chen S."/>
            <person name="Zhou L."/>
            <person name="Zhou L."/>
            <person name="Ni X."/>
            <person name="Tian J."/>
            <person name="Zhou Y."/>
            <person name="Sheng Y."/>
            <person name="Liu T."/>
            <person name="Pan Y."/>
            <person name="Xia L."/>
            <person name="Li J."/>
            <person name="Zhao F."/>
            <person name="Cao W."/>
        </authorList>
    </citation>
    <scope>NUCLEOTIDE SEQUENCE</scope>
    <source>
        <strain evidence="1">Rmic-2018</strain>
        <tissue evidence="1">Larvae</tissue>
    </source>
</reference>
<dbReference type="VEuPathDB" id="VectorBase:LOC119187156"/>
<evidence type="ECO:0000313" key="1">
    <source>
        <dbReference type="EMBL" id="KAH8022558.1"/>
    </source>
</evidence>
<evidence type="ECO:0000313" key="2">
    <source>
        <dbReference type="Proteomes" id="UP000821866"/>
    </source>
</evidence>
<sequence length="92" mass="10371">MLRTFADHALKDNPTLQKPLSTLVKHAVPAPCASNLLMCKEGNDIQRVRLAELISVRFSQPLLVNYALNVSDKNDAFKDFAIKALFRKYVNL</sequence>
<keyword evidence="2" id="KW-1185">Reference proteome</keyword>